<protein>
    <submittedName>
        <fullName evidence="2">Regulator of (H+)-ATPase in vacuolar membrane</fullName>
    </submittedName>
</protein>
<dbReference type="PANTHER" id="PTHR13950:SF9">
    <property type="entry name" value="RABCONNECTIN-3A"/>
    <property type="match status" value="1"/>
</dbReference>
<dbReference type="InterPro" id="IPR036322">
    <property type="entry name" value="WD40_repeat_dom_sf"/>
</dbReference>
<sequence>MAKGLPTLSRDWASLGASNAPKANVPADSPRIATALNTFATYIDAERQVYISAQASGRRINVFLGRTRTMQCVSFDDVPGSAGRLRSATVSSIALGADAKDSDNLLLAASFAGVIAFWRLDALNRSKQTQTPTYTRWRLDGTLPIPREFVTTLDIHEGRLAVGTDHGVSVYKRPPRTGASWRRVFRKSAPRSLLSVRWSPDGQYLAAVPLFDRRVLVWYADASEGKQMQLTTRLTHTRVVHAIAWRWPRAGHAPRPVLAVITSNRAAYIYSPVLDEPHALRQWAAVDPAIDLGLESTSKPAALMYCDAYRLSVALQHDMDQLAHAEQRAKAGVTSGANEEIERSRRHRIQQLLDHAPDLFLALLADGSLAVYALMNVESSSPVLWQTYIVLQLPQSVAVDTSAAPTLLQFVPLAYGGAPPMGEMVPTALIHAQSANGMRGTAAVSMALLLDGDQRGLFVQDTLLTTERDAPTVPSTGTPVRFLRAEHKTDIIALQPANSGHGLVSLSLDGVLIGWHLHERGHAALLSEHRVRLRGATAATVLQTDAHAAMLVEGHIALVAMDPSSGSGGTRSFATTDMSVETELLPTNITEEAMLTFTSVRCADGAFAIVACTRDAHMCVWRIRSGPETCQLEAPVTFRLGEEAPSELRAAAVFDMLHLDTYAGPALCTVDTHGTLVVWDLEGHAHVRIHTAHTDARALAASRTGHLALAAWEGGSWHVSVWDMTRAAFSYARVHSADVPGDASHCPALAWSMPERGAALLAIGVETSVRIWAPCTPQAGVGSRGAMWAPLAQVDLEEGGTGSVSHVAWLAGERLLVASTCQLFLYAAGTDAHDVAHWLPVLASEHAALLPAYHPRHLQYCVQMRFLDAAHTIVRDLRRAMTSSLYSPDTVAECSVAWDAYLVRAPPDTHGTDRVPDEQLAELIETLTERRAPGLSDVDTRLLRAVLSSFRATLAEPVDECGRLFLTYLDAALSEEPAPAPTLPPGAMLFWAQHSATQEILVGRTQSACGQTMAWPQLCTSGVFAWSRDRATLLPLMEQAARMAYTAGDDVDPVQSTLFYLALRRETTVRSIWRRAHGHPDQAKMNRFLANDFSVERWRIAAQKNAFALISQRRFDFAAAFFLLGDALQDAVNVCVRNLRNVPLAIAIARVYEEDDCGPVFRRLLERHIVPHAVERGNRWLACWALSVLEEHDAAMRVIETPLRAFAEDSRHAAWHVADVESVGTDAPDPALALAVEYARQHDWASVADEPAFVALCARRWQEMGTWCADHAGCDYIGLGTLATWSFAAPEAPAEPPAAPTKKIAPLLAPEHAPPASQGAAEFDLDAFGF</sequence>
<organism evidence="2 3">
    <name type="scientific">Malassezia furfur</name>
    <name type="common">Pityriasis versicolor infection agent</name>
    <name type="synonym">Pityrosporum furfur</name>
    <dbReference type="NCBI Taxonomy" id="55194"/>
    <lineage>
        <taxon>Eukaryota</taxon>
        <taxon>Fungi</taxon>
        <taxon>Dikarya</taxon>
        <taxon>Basidiomycota</taxon>
        <taxon>Ustilaginomycotina</taxon>
        <taxon>Malasseziomycetes</taxon>
        <taxon>Malasseziales</taxon>
        <taxon>Malasseziaceae</taxon>
        <taxon>Malassezia</taxon>
    </lineage>
</organism>
<dbReference type="InterPro" id="IPR001680">
    <property type="entry name" value="WD40_rpt"/>
</dbReference>
<dbReference type="SUPFAM" id="SSF50978">
    <property type="entry name" value="WD40 repeat-like"/>
    <property type="match status" value="1"/>
</dbReference>
<dbReference type="InterPro" id="IPR052208">
    <property type="entry name" value="DmX-like/RAVE_component"/>
</dbReference>
<accession>A0ABY8EKD1</accession>
<dbReference type="InterPro" id="IPR022033">
    <property type="entry name" value="Rav1p_C"/>
</dbReference>
<dbReference type="Proteomes" id="UP000818624">
    <property type="component" value="Chromosome 1"/>
</dbReference>
<name>A0ABY8EKD1_MALFU</name>
<feature type="domain" description="RAVE complex protein Rav1 C-terminal" evidence="1">
    <location>
        <begin position="685"/>
        <end position="1265"/>
    </location>
</feature>
<dbReference type="PANTHER" id="PTHR13950">
    <property type="entry name" value="RABCONNECTIN-RELATED"/>
    <property type="match status" value="1"/>
</dbReference>
<dbReference type="InterPro" id="IPR015943">
    <property type="entry name" value="WD40/YVTN_repeat-like_dom_sf"/>
</dbReference>
<dbReference type="Pfam" id="PF12234">
    <property type="entry name" value="Rav1p_C"/>
    <property type="match status" value="1"/>
</dbReference>
<gene>
    <name evidence="2" type="primary">RAV1</name>
    <name evidence="2" type="ORF">GLX27_000707</name>
</gene>
<dbReference type="EMBL" id="CP046234">
    <property type="protein sequence ID" value="WFD46078.1"/>
    <property type="molecule type" value="Genomic_DNA"/>
</dbReference>
<evidence type="ECO:0000259" key="1">
    <source>
        <dbReference type="Pfam" id="PF12234"/>
    </source>
</evidence>
<evidence type="ECO:0000313" key="2">
    <source>
        <dbReference type="EMBL" id="WFD46078.1"/>
    </source>
</evidence>
<proteinExistence type="predicted"/>
<dbReference type="SUPFAM" id="SSF63829">
    <property type="entry name" value="Calcium-dependent phosphotriesterase"/>
    <property type="match status" value="1"/>
</dbReference>
<reference evidence="2 3" key="1">
    <citation type="journal article" date="2020" name="Elife">
        <title>Loss of centromere function drives karyotype evolution in closely related Malassezia species.</title>
        <authorList>
            <person name="Sankaranarayanan S.R."/>
            <person name="Ianiri G."/>
            <person name="Coelho M.A."/>
            <person name="Reza M.H."/>
            <person name="Thimmappa B.C."/>
            <person name="Ganguly P."/>
            <person name="Vadnala R.N."/>
            <person name="Sun S."/>
            <person name="Siddharthan R."/>
            <person name="Tellgren-Roth C."/>
            <person name="Dawson T.L."/>
            <person name="Heitman J."/>
            <person name="Sanyal K."/>
        </authorList>
    </citation>
    <scope>NUCLEOTIDE SEQUENCE [LARGE SCALE GENOMIC DNA]</scope>
    <source>
        <strain evidence="2">CBS14141</strain>
    </source>
</reference>
<keyword evidence="3" id="KW-1185">Reference proteome</keyword>
<evidence type="ECO:0000313" key="3">
    <source>
        <dbReference type="Proteomes" id="UP000818624"/>
    </source>
</evidence>
<dbReference type="SMART" id="SM00320">
    <property type="entry name" value="WD40"/>
    <property type="match status" value="5"/>
</dbReference>
<dbReference type="Gene3D" id="2.130.10.10">
    <property type="entry name" value="YVTN repeat-like/Quinoprotein amine dehydrogenase"/>
    <property type="match status" value="2"/>
</dbReference>